<evidence type="ECO:0000313" key="1">
    <source>
        <dbReference type="EMBL" id="QDE34843.1"/>
    </source>
</evidence>
<dbReference type="OrthoDB" id="5069915at2"/>
<dbReference type="AlphaFoldDB" id="A0A4Y5YQR5"/>
<reference evidence="1 2" key="1">
    <citation type="submission" date="2019-06" db="EMBL/GenBank/DDBJ databases">
        <title>Complete genome of Microbacterium foliorum M2.</title>
        <authorList>
            <person name="Cao G."/>
        </authorList>
    </citation>
    <scope>NUCLEOTIDE SEQUENCE [LARGE SCALE GENOMIC DNA]</scope>
    <source>
        <strain evidence="1 2">M2</strain>
    </source>
</reference>
<accession>A0A4Y5YQR5</accession>
<protein>
    <submittedName>
        <fullName evidence="1">Uncharacterized protein</fullName>
    </submittedName>
</protein>
<sequence>MTDPRPIWWSATEVDAPDAWIAAFEALTDEERADELGLAAAIFIARVRRRTGRGPTFSELFANLFQDEPLHPGWPLGLTYPVRATIHHAFRLHVAIQWKRGGWISWDPGVERSLRVGPTFRERSRARQAARAR</sequence>
<proteinExistence type="predicted"/>
<gene>
    <name evidence="1" type="ORF">FIV50_08580</name>
</gene>
<name>A0A4Y5YQR5_9MICO</name>
<dbReference type="Proteomes" id="UP000316125">
    <property type="component" value="Chromosome"/>
</dbReference>
<dbReference type="EMBL" id="CP041040">
    <property type="protein sequence ID" value="QDE34843.1"/>
    <property type="molecule type" value="Genomic_DNA"/>
</dbReference>
<organism evidence="1 2">
    <name type="scientific">Microbacterium foliorum</name>
    <dbReference type="NCBI Taxonomy" id="104336"/>
    <lineage>
        <taxon>Bacteria</taxon>
        <taxon>Bacillati</taxon>
        <taxon>Actinomycetota</taxon>
        <taxon>Actinomycetes</taxon>
        <taxon>Micrococcales</taxon>
        <taxon>Microbacteriaceae</taxon>
        <taxon>Microbacterium</taxon>
    </lineage>
</organism>
<evidence type="ECO:0000313" key="2">
    <source>
        <dbReference type="Proteomes" id="UP000316125"/>
    </source>
</evidence>